<evidence type="ECO:0000256" key="3">
    <source>
        <dbReference type="ARBA" id="ARBA00022670"/>
    </source>
</evidence>
<evidence type="ECO:0000313" key="12">
    <source>
        <dbReference type="EMBL" id="KAK2703192.1"/>
    </source>
</evidence>
<evidence type="ECO:0000313" key="13">
    <source>
        <dbReference type="Proteomes" id="UP001187531"/>
    </source>
</evidence>
<dbReference type="PRINTS" id="PR00722">
    <property type="entry name" value="CHYMOTRYPSIN"/>
</dbReference>
<feature type="domain" description="Peptidase S1" evidence="11">
    <location>
        <begin position="291"/>
        <end position="524"/>
    </location>
</feature>
<dbReference type="InterPro" id="IPR009003">
    <property type="entry name" value="Peptidase_S1_PA"/>
</dbReference>
<dbReference type="PANTHER" id="PTHR24252:SF7">
    <property type="entry name" value="HYALIN"/>
    <property type="match status" value="1"/>
</dbReference>
<keyword evidence="4 10" id="KW-0732">Signal</keyword>
<dbReference type="PANTHER" id="PTHR24252">
    <property type="entry name" value="ACROSIN-RELATED"/>
    <property type="match status" value="1"/>
</dbReference>
<proteinExistence type="predicted"/>
<dbReference type="InterPro" id="IPR001314">
    <property type="entry name" value="Peptidase_S1A"/>
</dbReference>
<dbReference type="GO" id="GO:0006508">
    <property type="term" value="P:proteolysis"/>
    <property type="evidence" value="ECO:0007669"/>
    <property type="project" value="UniProtKB-KW"/>
</dbReference>
<dbReference type="PROSITE" id="PS00134">
    <property type="entry name" value="TRYPSIN_HIS"/>
    <property type="match status" value="1"/>
</dbReference>
<dbReference type="InterPro" id="IPR043504">
    <property type="entry name" value="Peptidase_S1_PA_chymotrypsin"/>
</dbReference>
<dbReference type="InterPro" id="IPR035914">
    <property type="entry name" value="Sperma_CUB_dom_sf"/>
</dbReference>
<keyword evidence="2" id="KW-0964">Secreted</keyword>
<evidence type="ECO:0000256" key="9">
    <source>
        <dbReference type="RuleBase" id="RU363034"/>
    </source>
</evidence>
<comment type="subcellular location">
    <subcellularLocation>
        <location evidence="1">Secreted</location>
    </subcellularLocation>
</comment>
<evidence type="ECO:0000256" key="4">
    <source>
        <dbReference type="ARBA" id="ARBA00022729"/>
    </source>
</evidence>
<name>A0AA88HDA9_ARTSF</name>
<keyword evidence="6 9" id="KW-0720">Serine protease</keyword>
<dbReference type="InterPro" id="IPR001254">
    <property type="entry name" value="Trypsin_dom"/>
</dbReference>
<evidence type="ECO:0000256" key="8">
    <source>
        <dbReference type="ARBA" id="ARBA00023157"/>
    </source>
</evidence>
<accession>A0AA88HDA9</accession>
<evidence type="ECO:0000256" key="10">
    <source>
        <dbReference type="SAM" id="SignalP"/>
    </source>
</evidence>
<evidence type="ECO:0000256" key="6">
    <source>
        <dbReference type="ARBA" id="ARBA00022825"/>
    </source>
</evidence>
<dbReference type="CDD" id="cd00190">
    <property type="entry name" value="Tryp_SPc"/>
    <property type="match status" value="1"/>
</dbReference>
<evidence type="ECO:0000256" key="5">
    <source>
        <dbReference type="ARBA" id="ARBA00022801"/>
    </source>
</evidence>
<dbReference type="EMBL" id="JAVRJZ010000112">
    <property type="protein sequence ID" value="KAK2703192.1"/>
    <property type="molecule type" value="Genomic_DNA"/>
</dbReference>
<dbReference type="Gene3D" id="2.40.10.10">
    <property type="entry name" value="Trypsin-like serine proteases"/>
    <property type="match status" value="2"/>
</dbReference>
<dbReference type="GO" id="GO:0004252">
    <property type="term" value="F:serine-type endopeptidase activity"/>
    <property type="evidence" value="ECO:0007669"/>
    <property type="project" value="InterPro"/>
</dbReference>
<dbReference type="GO" id="GO:0005576">
    <property type="term" value="C:extracellular region"/>
    <property type="evidence" value="ECO:0007669"/>
    <property type="project" value="UniProtKB-SubCell"/>
</dbReference>
<dbReference type="PROSITE" id="PS50240">
    <property type="entry name" value="TRYPSIN_DOM"/>
    <property type="match status" value="1"/>
</dbReference>
<dbReference type="InterPro" id="IPR018114">
    <property type="entry name" value="TRYPSIN_HIS"/>
</dbReference>
<keyword evidence="3 9" id="KW-0645">Protease</keyword>
<dbReference type="SMART" id="SM00020">
    <property type="entry name" value="Tryp_SPc"/>
    <property type="match status" value="1"/>
</dbReference>
<sequence length="526" mass="58950">MISFRYHFIICFVISVNSVSPKSLFNEDSHDYSRLGLLAGKPVREIFFNSVITRECRIRGRSGICEKDCGRGGQGYGSCIDGSSCCLYVYSCNGEAKEKSFYFQNPSFPAADSYSDSCTMKIRIRPNVCGIRFDFLRFRLGLPRRANLNCKSDSFNIIANNTNGLCGMLDGYAVTIPVEKGKVYQKLSVLTRSRRYQWNVIISQIDCNSLARPTNYKYCGLRRLFGVSPNEINNDDSITVESESRKQVDVSAPQEEGFFKKEDFVPNEFLIRYLSSLVTQDKAPVQLSERVYKGVTAQRGEFPWQALLQRGYTIFCGGSLITDRFVVTAAHCIITSDRESIVPSLSVRFGERSYNEYPWNLRQVVKAKKIHLHHSYDQQDLTNDIALIELEKPVLLSQGVYPVCLPSPGKIHSEVNGIVSGFGKINSQKRTSFLNWADVVIWANRRCGKSWGSETPITQVCARGNRGQDTCEGDSGGPLIASTRSGSYELVGITSFGDTCGSSFLPGVYTRISVFLEWMTLVMAHI</sequence>
<feature type="chain" id="PRO_5041660421" description="Peptidase S1 domain-containing protein" evidence="10">
    <location>
        <begin position="19"/>
        <end position="526"/>
    </location>
</feature>
<protein>
    <recommendedName>
        <fullName evidence="11">Peptidase S1 domain-containing protein</fullName>
    </recommendedName>
</protein>
<dbReference type="InterPro" id="IPR033116">
    <property type="entry name" value="TRYPSIN_SER"/>
</dbReference>
<dbReference type="FunFam" id="2.40.10.10:FF:000146">
    <property type="entry name" value="Serine protease 53"/>
    <property type="match status" value="1"/>
</dbReference>
<keyword evidence="8" id="KW-1015">Disulfide bond</keyword>
<dbReference type="AlphaFoldDB" id="A0AA88HDA9"/>
<keyword evidence="7" id="KW-0865">Zymogen</keyword>
<keyword evidence="13" id="KW-1185">Reference proteome</keyword>
<gene>
    <name evidence="12" type="ORF">QYM36_018274</name>
</gene>
<evidence type="ECO:0000256" key="7">
    <source>
        <dbReference type="ARBA" id="ARBA00023145"/>
    </source>
</evidence>
<evidence type="ECO:0000256" key="2">
    <source>
        <dbReference type="ARBA" id="ARBA00022525"/>
    </source>
</evidence>
<dbReference type="Gene3D" id="2.60.120.290">
    <property type="entry name" value="Spermadhesin, CUB domain"/>
    <property type="match status" value="1"/>
</dbReference>
<feature type="signal peptide" evidence="10">
    <location>
        <begin position="1"/>
        <end position="18"/>
    </location>
</feature>
<dbReference type="Pfam" id="PF00089">
    <property type="entry name" value="Trypsin"/>
    <property type="match status" value="1"/>
</dbReference>
<reference evidence="12" key="1">
    <citation type="submission" date="2023-07" db="EMBL/GenBank/DDBJ databases">
        <title>Chromosome-level genome assembly of Artemia franciscana.</title>
        <authorList>
            <person name="Jo E."/>
        </authorList>
    </citation>
    <scope>NUCLEOTIDE SEQUENCE</scope>
    <source>
        <tissue evidence="12">Whole body</tissue>
    </source>
</reference>
<evidence type="ECO:0000259" key="11">
    <source>
        <dbReference type="PROSITE" id="PS50240"/>
    </source>
</evidence>
<dbReference type="SUPFAM" id="SSF50494">
    <property type="entry name" value="Trypsin-like serine proteases"/>
    <property type="match status" value="1"/>
</dbReference>
<comment type="caution">
    <text evidence="12">The sequence shown here is derived from an EMBL/GenBank/DDBJ whole genome shotgun (WGS) entry which is preliminary data.</text>
</comment>
<dbReference type="PROSITE" id="PS00135">
    <property type="entry name" value="TRYPSIN_SER"/>
    <property type="match status" value="1"/>
</dbReference>
<dbReference type="Proteomes" id="UP001187531">
    <property type="component" value="Unassembled WGS sequence"/>
</dbReference>
<keyword evidence="5 9" id="KW-0378">Hydrolase</keyword>
<organism evidence="12 13">
    <name type="scientific">Artemia franciscana</name>
    <name type="common">Brine shrimp</name>
    <name type="synonym">Artemia sanfranciscana</name>
    <dbReference type="NCBI Taxonomy" id="6661"/>
    <lineage>
        <taxon>Eukaryota</taxon>
        <taxon>Metazoa</taxon>
        <taxon>Ecdysozoa</taxon>
        <taxon>Arthropoda</taxon>
        <taxon>Crustacea</taxon>
        <taxon>Branchiopoda</taxon>
        <taxon>Anostraca</taxon>
        <taxon>Artemiidae</taxon>
        <taxon>Artemia</taxon>
    </lineage>
</organism>
<evidence type="ECO:0000256" key="1">
    <source>
        <dbReference type="ARBA" id="ARBA00004613"/>
    </source>
</evidence>